<evidence type="ECO:0000313" key="3">
    <source>
        <dbReference type="Proteomes" id="UP000503440"/>
    </source>
</evidence>
<accession>A0A6C0YQN1</accession>
<evidence type="ECO:0000313" key="2">
    <source>
        <dbReference type="EMBL" id="QOW42072.1"/>
    </source>
</evidence>
<dbReference type="Proteomes" id="UP000593812">
    <property type="component" value="Chromosome"/>
</dbReference>
<organism evidence="1 3">
    <name type="scientific">Acinetobacter indicus</name>
    <dbReference type="NCBI Taxonomy" id="756892"/>
    <lineage>
        <taxon>Bacteria</taxon>
        <taxon>Pseudomonadati</taxon>
        <taxon>Pseudomonadota</taxon>
        <taxon>Gammaproteobacteria</taxon>
        <taxon>Moraxellales</taxon>
        <taxon>Moraxellaceae</taxon>
        <taxon>Acinetobacter</taxon>
    </lineage>
</organism>
<gene>
    <name evidence="1" type="ORF">FSC09_10835</name>
    <name evidence="2" type="ORF">G0027_03905</name>
</gene>
<dbReference type="Proteomes" id="UP000503440">
    <property type="component" value="Chromosome"/>
</dbReference>
<dbReference type="AlphaFoldDB" id="A0A6C0YQN1"/>
<dbReference type="PROSITE" id="PS51257">
    <property type="entry name" value="PROKAR_LIPOPROTEIN"/>
    <property type="match status" value="1"/>
</dbReference>
<protein>
    <recommendedName>
        <fullName evidence="5">Lipoprotein</fullName>
    </recommendedName>
</protein>
<evidence type="ECO:0000313" key="1">
    <source>
        <dbReference type="EMBL" id="QIC70872.1"/>
    </source>
</evidence>
<sequence length="140" mass="16311">MNTMQLKIWISSLLVATLSGCQLVAPLMVDYNGVRRDVAEFINGHLWFTIPQKRILVEYAKGQQKILTADRLSPEAQQALAQERYEGRYCAAQKITVSKLDQVDEKIFVYADQQQRWQQIQQLQQTLKLDVQQLNCEHRF</sequence>
<evidence type="ECO:0008006" key="5">
    <source>
        <dbReference type="Google" id="ProtNLM"/>
    </source>
</evidence>
<name>A0A6C0YQN1_9GAMM</name>
<dbReference type="EMBL" id="CP048654">
    <property type="protein sequence ID" value="QOW42072.1"/>
    <property type="molecule type" value="Genomic_DNA"/>
</dbReference>
<reference evidence="1 3" key="1">
    <citation type="submission" date="2019-09" db="EMBL/GenBank/DDBJ databases">
        <title>Non-baumannii Acinetobacter spp. carrying blaNDM-1 isolated in China.</title>
        <authorList>
            <person name="Cui C."/>
            <person name="Chen C."/>
            <person name="Sun J."/>
            <person name="Liu Y."/>
        </authorList>
    </citation>
    <scope>NUCLEOTIDE SEQUENCE [LARGE SCALE GENOMIC DNA]</scope>
    <source>
        <strain evidence="1 3">B18</strain>
    </source>
</reference>
<reference evidence="2 4" key="2">
    <citation type="submission" date="2020-02" db="EMBL/GenBank/DDBJ databases">
        <title>Tigecycline-resistant Acinetobacter species from pigs and migratory birds.</title>
        <authorList>
            <person name="Chen C."/>
            <person name="Sun J."/>
            <person name="Liao X.-P."/>
            <person name="Liu Y.-H."/>
        </authorList>
    </citation>
    <scope>NUCLEOTIDE SEQUENCE [LARGE SCALE GENOMIC DNA]</scope>
    <source>
        <strain evidence="2 4">C15_T</strain>
    </source>
</reference>
<proteinExistence type="predicted"/>
<dbReference type="EMBL" id="CP044455">
    <property type="protein sequence ID" value="QIC70872.1"/>
    <property type="molecule type" value="Genomic_DNA"/>
</dbReference>
<evidence type="ECO:0000313" key="4">
    <source>
        <dbReference type="Proteomes" id="UP000593812"/>
    </source>
</evidence>